<feature type="non-terminal residue" evidence="1">
    <location>
        <position position="154"/>
    </location>
</feature>
<sequence>MNANTSTGAATTTATATEGEMTALSAVLLQVSETMNRMTARLDNLEMAVATTMSQATPAGSAGTTTGTTNAVTAPTVDTRHVTYRRSTDGEKEVTAAPARIRTAATMTTMEIRPATLTVLAQDEFHANEAWCRPLDADAGITLETWNSRRSSRH</sequence>
<proteinExistence type="predicted"/>
<dbReference type="EMBL" id="KI678183">
    <property type="protein sequence ID" value="ETM00054.1"/>
    <property type="molecule type" value="Genomic_DNA"/>
</dbReference>
<dbReference type="AlphaFoldDB" id="W2LRD4"/>
<organism evidence="1">
    <name type="scientific">Phytophthora nicotianae</name>
    <name type="common">Potato buckeye rot agent</name>
    <name type="synonym">Phytophthora parasitica</name>
    <dbReference type="NCBI Taxonomy" id="4792"/>
    <lineage>
        <taxon>Eukaryota</taxon>
        <taxon>Sar</taxon>
        <taxon>Stramenopiles</taxon>
        <taxon>Oomycota</taxon>
        <taxon>Peronosporomycetes</taxon>
        <taxon>Peronosporales</taxon>
        <taxon>Peronosporaceae</taxon>
        <taxon>Phytophthora</taxon>
    </lineage>
</organism>
<accession>W2LRD4</accession>
<reference evidence="1" key="1">
    <citation type="submission" date="2013-11" db="EMBL/GenBank/DDBJ databases">
        <title>The Genome Sequence of Phytophthora parasitica CHvinca01.</title>
        <authorList>
            <consortium name="The Broad Institute Genomics Platform"/>
            <person name="Russ C."/>
            <person name="Tyler B."/>
            <person name="Panabieres F."/>
            <person name="Shan W."/>
            <person name="Tripathy S."/>
            <person name="Grunwald N."/>
            <person name="Machado M."/>
            <person name="Johnson C.S."/>
            <person name="Arredondo F."/>
            <person name="Hong C."/>
            <person name="Coffey M."/>
            <person name="Young S.K."/>
            <person name="Zeng Q."/>
            <person name="Gargeya S."/>
            <person name="Fitzgerald M."/>
            <person name="Abouelleil A."/>
            <person name="Alvarado L."/>
            <person name="Chapman S.B."/>
            <person name="Gainer-Dewar J."/>
            <person name="Goldberg J."/>
            <person name="Griggs A."/>
            <person name="Gujja S."/>
            <person name="Hansen M."/>
            <person name="Howarth C."/>
            <person name="Imamovic A."/>
            <person name="Ireland A."/>
            <person name="Larimer J."/>
            <person name="McCowan C."/>
            <person name="Murphy C."/>
            <person name="Pearson M."/>
            <person name="Poon T.W."/>
            <person name="Priest M."/>
            <person name="Roberts A."/>
            <person name="Saif S."/>
            <person name="Shea T."/>
            <person name="Sykes S."/>
            <person name="Wortman J."/>
            <person name="Nusbaum C."/>
            <person name="Birren B."/>
        </authorList>
    </citation>
    <scope>NUCLEOTIDE SEQUENCE [LARGE SCALE GENOMIC DNA]</scope>
    <source>
        <strain evidence="1">CHvinca01</strain>
    </source>
</reference>
<evidence type="ECO:0000313" key="1">
    <source>
        <dbReference type="EMBL" id="ETM00054.1"/>
    </source>
</evidence>
<gene>
    <name evidence="1" type="ORF">L917_03192</name>
</gene>
<protein>
    <submittedName>
        <fullName evidence="1">Uncharacterized protein</fullName>
    </submittedName>
</protein>
<dbReference type="Proteomes" id="UP000054423">
    <property type="component" value="Unassembled WGS sequence"/>
</dbReference>
<name>W2LRD4_PHYNI</name>